<evidence type="ECO:0000313" key="3">
    <source>
        <dbReference type="EMBL" id="WQG89080.1"/>
    </source>
</evidence>
<evidence type="ECO:0000313" key="4">
    <source>
        <dbReference type="Proteomes" id="UP000183788"/>
    </source>
</evidence>
<accession>A0A1K1SRR8</accession>
<sequence length="828" mass="95607">MKCTILSYFLLNAFPLSIVGQTVVSGTVTDAGTKAPLEMVSIVISGKATGTHSDEKGHFTLTDSEPFTQISVYAMGYKTVKLAVVPGKQQVINVKLLQNTYGLNEVVVKSGKKQHYSNKNNPAVDLIREVIAHKSKNRPENYDYAAYHKYERMLLSLSHLSDTFRNRRLFQHYQFLFTEQDSDAIGGRLMLPVYMEEKMSDNYYRRNPYTKKQVILASKQVKYDENLVDNKGWSSTLNFFYQDIDIYQNNIMVMTNQLLSPVASGAPGFYKYFITDTVDNQVVLDFSPRSKTDLLFEGRLYIRLDSTYAISRAELTVDKRINLNFVRRMEANITFDERNQLKESTLKMDFGLSKEKGKGMYGERIVKIDSFFLDKKRPAADYSGPAVEMVADAEKKDTAYWALNRPYALSGPASGVYKNLDSLQRMPSFKRAVNWATFLLIGFKNFGPFEIGPVNTFYSFNAVEGFRPRFGGRTTEQLSKRIYFETYVAYGVKDERFKYFVSATYSLNNKSIYTFPQHYIRASFQHDTKIPGQELQFVQENNVLLSFKRGTSNQMLYNDFFKLEYLHELQNHFSYSFGFKYWDQHPAGGLSFQKLVNEAVMDVPGVKTSEVNMTLRYAPHEQFYQSKLYRTPITDKYPVFTLRYNQGIKGLLKGEYNYQHVALNVTKRFYLSQLGYTDVSAEGAYLFGQVPFPLLDIHRANQTYSFQLQSYNLMNFLEFTSDHYAGINIDHHFNGFFFNKVPLLRRLKWREIVNAKFLWGGLRSENEGQLMLFPSGTYSLNTGPYIEGSVGIGNIFKIVRVDVVRRFTYLDHPEVPSWGVRAMLKFDF</sequence>
<keyword evidence="1" id="KW-0732">Signal</keyword>
<name>A0A1K1SRR8_9BACT</name>
<feature type="signal peptide" evidence="1">
    <location>
        <begin position="1"/>
        <end position="18"/>
    </location>
</feature>
<organism evidence="2 4">
    <name type="scientific">Chitinophaga sancti</name>
    <dbReference type="NCBI Taxonomy" id="1004"/>
    <lineage>
        <taxon>Bacteria</taxon>
        <taxon>Pseudomonadati</taxon>
        <taxon>Bacteroidota</taxon>
        <taxon>Chitinophagia</taxon>
        <taxon>Chitinophagales</taxon>
        <taxon>Chitinophagaceae</taxon>
        <taxon>Chitinophaga</taxon>
    </lineage>
</organism>
<gene>
    <name evidence="2" type="ORF">SAMN05661012_06009</name>
    <name evidence="3" type="ORF">SR876_29555</name>
</gene>
<reference evidence="3 5" key="2">
    <citation type="submission" date="2023-11" db="EMBL/GenBank/DDBJ databases">
        <title>MicrobeMod: A computational toolkit for identifying prokaryotic methylation and restriction-modification with nanopore sequencing.</title>
        <authorList>
            <person name="Crits-Christoph A."/>
            <person name="Kang S.C."/>
            <person name="Lee H."/>
            <person name="Ostrov N."/>
        </authorList>
    </citation>
    <scope>NUCLEOTIDE SEQUENCE [LARGE SCALE GENOMIC DNA]</scope>
    <source>
        <strain evidence="3 5">ATCC 23090</strain>
    </source>
</reference>
<dbReference type="Proteomes" id="UP001326715">
    <property type="component" value="Chromosome"/>
</dbReference>
<dbReference type="SUPFAM" id="SSF49464">
    <property type="entry name" value="Carboxypeptidase regulatory domain-like"/>
    <property type="match status" value="1"/>
</dbReference>
<evidence type="ECO:0000313" key="5">
    <source>
        <dbReference type="Proteomes" id="UP001326715"/>
    </source>
</evidence>
<dbReference type="OrthoDB" id="983143at2"/>
<dbReference type="STRING" id="1004.SAMN05661012_06009"/>
<protein>
    <submittedName>
        <fullName evidence="2">CarboxypepD_reg-like domain-containing protein</fullName>
    </submittedName>
    <submittedName>
        <fullName evidence="3">DUF5686 family protein</fullName>
    </submittedName>
</protein>
<dbReference type="AlphaFoldDB" id="A0A1K1SRR8"/>
<dbReference type="Proteomes" id="UP000183788">
    <property type="component" value="Unassembled WGS sequence"/>
</dbReference>
<reference evidence="2 4" key="1">
    <citation type="submission" date="2016-11" db="EMBL/GenBank/DDBJ databases">
        <authorList>
            <person name="Jaros S."/>
            <person name="Januszkiewicz K."/>
            <person name="Wedrychowicz H."/>
        </authorList>
    </citation>
    <scope>NUCLEOTIDE SEQUENCE [LARGE SCALE GENOMIC DNA]</scope>
    <source>
        <strain evidence="2 4">DSM 784</strain>
    </source>
</reference>
<evidence type="ECO:0000313" key="2">
    <source>
        <dbReference type="EMBL" id="SFW86994.1"/>
    </source>
</evidence>
<keyword evidence="5" id="KW-1185">Reference proteome</keyword>
<dbReference type="EMBL" id="CP140154">
    <property type="protein sequence ID" value="WQG89080.1"/>
    <property type="molecule type" value="Genomic_DNA"/>
</dbReference>
<dbReference type="RefSeq" id="WP_072365533.1">
    <property type="nucleotide sequence ID" value="NZ_CP139972.1"/>
</dbReference>
<dbReference type="InterPro" id="IPR043741">
    <property type="entry name" value="DUF5686"/>
</dbReference>
<proteinExistence type="predicted"/>
<dbReference type="InterPro" id="IPR008969">
    <property type="entry name" value="CarboxyPept-like_regulatory"/>
</dbReference>
<dbReference type="Gene3D" id="2.60.40.1120">
    <property type="entry name" value="Carboxypeptidase-like, regulatory domain"/>
    <property type="match status" value="1"/>
</dbReference>
<dbReference type="Pfam" id="PF13715">
    <property type="entry name" value="CarbopepD_reg_2"/>
    <property type="match status" value="1"/>
</dbReference>
<evidence type="ECO:0000256" key="1">
    <source>
        <dbReference type="SAM" id="SignalP"/>
    </source>
</evidence>
<dbReference type="Pfam" id="PF18939">
    <property type="entry name" value="DUF5686"/>
    <property type="match status" value="1"/>
</dbReference>
<feature type="chain" id="PRO_5012837496" evidence="1">
    <location>
        <begin position="19"/>
        <end position="828"/>
    </location>
</feature>
<dbReference type="EMBL" id="FPIZ01000030">
    <property type="protein sequence ID" value="SFW86994.1"/>
    <property type="molecule type" value="Genomic_DNA"/>
</dbReference>